<organism evidence="4 5">
    <name type="scientific">Candidatus Kerfeldbacteria bacterium CG15_BIG_FIL_POST_REV_8_21_14_020_45_12</name>
    <dbReference type="NCBI Taxonomy" id="2014247"/>
    <lineage>
        <taxon>Bacteria</taxon>
        <taxon>Candidatus Kerfeldiibacteriota</taxon>
    </lineage>
</organism>
<dbReference type="GO" id="GO:0004476">
    <property type="term" value="F:mannose-6-phosphate isomerase activity"/>
    <property type="evidence" value="ECO:0007669"/>
    <property type="project" value="InterPro"/>
</dbReference>
<protein>
    <recommendedName>
        <fullName evidence="3">SIS domain-containing protein</fullName>
    </recommendedName>
</protein>
<dbReference type="EMBL" id="PFGC01000042">
    <property type="protein sequence ID" value="PIW36712.1"/>
    <property type="molecule type" value="Genomic_DNA"/>
</dbReference>
<dbReference type="GO" id="GO:0004347">
    <property type="term" value="F:glucose-6-phosphate isomerase activity"/>
    <property type="evidence" value="ECO:0007669"/>
    <property type="project" value="InterPro"/>
</dbReference>
<proteinExistence type="inferred from homology"/>
<dbReference type="Proteomes" id="UP000230292">
    <property type="component" value="Unassembled WGS sequence"/>
</dbReference>
<reference evidence="4 5" key="1">
    <citation type="submission" date="2017-09" db="EMBL/GenBank/DDBJ databases">
        <title>Depth-based differentiation of microbial function through sediment-hosted aquifers and enrichment of novel symbionts in the deep terrestrial subsurface.</title>
        <authorList>
            <person name="Probst A.J."/>
            <person name="Ladd B."/>
            <person name="Jarett J.K."/>
            <person name="Geller-Mcgrath D.E."/>
            <person name="Sieber C.M."/>
            <person name="Emerson J.B."/>
            <person name="Anantharaman K."/>
            <person name="Thomas B.C."/>
            <person name="Malmstrom R."/>
            <person name="Stieglmeier M."/>
            <person name="Klingl A."/>
            <person name="Woyke T."/>
            <person name="Ryan C.M."/>
            <person name="Banfield J.F."/>
        </authorList>
    </citation>
    <scope>NUCLEOTIDE SEQUENCE [LARGE SCALE GENOMIC DNA]</scope>
    <source>
        <strain evidence="4">CG15_BIG_FIL_POST_REV_8_21_14_020_45_12</strain>
    </source>
</reference>
<comment type="caution">
    <text evidence="4">The sequence shown here is derived from an EMBL/GenBank/DDBJ whole genome shotgun (WGS) entry which is preliminary data.</text>
</comment>
<dbReference type="AlphaFoldDB" id="A0A2M7H3A6"/>
<evidence type="ECO:0000259" key="3">
    <source>
        <dbReference type="PROSITE" id="PS51464"/>
    </source>
</evidence>
<feature type="domain" description="SIS" evidence="3">
    <location>
        <begin position="40"/>
        <end position="174"/>
    </location>
</feature>
<keyword evidence="2" id="KW-0413">Isomerase</keyword>
<sequence>MHSLERSDIAKLDKQNMLSSIEVLHQQCSDAWEATKKTEFPDSYRNVDRIVWFGMGGSALGIDVIKSLFSDEITLPIEIVNDYQIPATVTPNTLVILSSYSGTTEEVVEVSQTILDRTKNVFVVATGGDLETFASTHNLPAYIFKPEFNPSNQPRMAVGYAVMGTLGAFSSLGFVNISDEQVTNMTTELERLSHVVGADVPTEVNPIKQLAVSAQDKFIQFISSEFLLGATHVMTNQTNENGKHIAGRFPIPEMNHHLIEGLVYPKELLEQTLFVFITSDLYHPRNQVRHKVTAEVVEKNNIGTGEINLTGSSKFIQAFELLLYGSYLSFYLAMVHEIDPSPIPNVDYLKEALKKA</sequence>
<accession>A0A2M7H3A6</accession>
<dbReference type="InterPro" id="IPR001347">
    <property type="entry name" value="SIS_dom"/>
</dbReference>
<evidence type="ECO:0000256" key="2">
    <source>
        <dbReference type="ARBA" id="ARBA00023235"/>
    </source>
</evidence>
<evidence type="ECO:0000313" key="5">
    <source>
        <dbReference type="Proteomes" id="UP000230292"/>
    </source>
</evidence>
<comment type="similarity">
    <text evidence="1">Belongs to the PGI/PMI family.</text>
</comment>
<dbReference type="Gene3D" id="3.40.50.10490">
    <property type="entry name" value="Glucose-6-phosphate isomerase like protein, domain 1"/>
    <property type="match status" value="2"/>
</dbReference>
<dbReference type="PROSITE" id="PS51464">
    <property type="entry name" value="SIS"/>
    <property type="match status" value="1"/>
</dbReference>
<dbReference type="GO" id="GO:1901135">
    <property type="term" value="P:carbohydrate derivative metabolic process"/>
    <property type="evidence" value="ECO:0007669"/>
    <property type="project" value="InterPro"/>
</dbReference>
<gene>
    <name evidence="4" type="ORF">COW24_04070</name>
</gene>
<dbReference type="SUPFAM" id="SSF53697">
    <property type="entry name" value="SIS domain"/>
    <property type="match status" value="1"/>
</dbReference>
<dbReference type="GO" id="GO:0097367">
    <property type="term" value="F:carbohydrate derivative binding"/>
    <property type="evidence" value="ECO:0007669"/>
    <property type="project" value="InterPro"/>
</dbReference>
<dbReference type="InterPro" id="IPR046348">
    <property type="entry name" value="SIS_dom_sf"/>
</dbReference>
<evidence type="ECO:0000256" key="1">
    <source>
        <dbReference type="ARBA" id="ARBA00010523"/>
    </source>
</evidence>
<evidence type="ECO:0000313" key="4">
    <source>
        <dbReference type="EMBL" id="PIW36712.1"/>
    </source>
</evidence>
<dbReference type="GO" id="GO:0005975">
    <property type="term" value="P:carbohydrate metabolic process"/>
    <property type="evidence" value="ECO:0007669"/>
    <property type="project" value="InterPro"/>
</dbReference>
<dbReference type="InterPro" id="IPR019490">
    <property type="entry name" value="Glu6P/Mann6P_isomerase_C"/>
</dbReference>
<dbReference type="Pfam" id="PF10432">
    <property type="entry name" value="bact-PGI_C"/>
    <property type="match status" value="1"/>
</dbReference>
<name>A0A2M7H3A6_9BACT</name>